<proteinExistence type="predicted"/>
<dbReference type="InterPro" id="IPR003594">
    <property type="entry name" value="HATPase_dom"/>
</dbReference>
<accession>A0A0E9LUZ9</accession>
<dbReference type="Gene3D" id="3.30.565.10">
    <property type="entry name" value="Histidine kinase-like ATPase, C-terminal domain"/>
    <property type="match status" value="1"/>
</dbReference>
<evidence type="ECO:0000313" key="10">
    <source>
        <dbReference type="Proteomes" id="UP000032900"/>
    </source>
</evidence>
<dbReference type="Pfam" id="PF00072">
    <property type="entry name" value="Response_reg"/>
    <property type="match status" value="1"/>
</dbReference>
<dbReference type="Proteomes" id="UP000032900">
    <property type="component" value="Unassembled WGS sequence"/>
</dbReference>
<keyword evidence="6" id="KW-1133">Transmembrane helix</keyword>
<keyword evidence="9" id="KW-0808">Transferase</keyword>
<keyword evidence="3 5" id="KW-0597">Phosphoprotein</keyword>
<dbReference type="AlphaFoldDB" id="A0A0E9LUZ9"/>
<dbReference type="PROSITE" id="PS50110">
    <property type="entry name" value="RESPONSE_REGULATORY"/>
    <property type="match status" value="1"/>
</dbReference>
<dbReference type="InterPro" id="IPR005467">
    <property type="entry name" value="His_kinase_dom"/>
</dbReference>
<evidence type="ECO:0000256" key="3">
    <source>
        <dbReference type="ARBA" id="ARBA00022553"/>
    </source>
</evidence>
<evidence type="ECO:0000256" key="6">
    <source>
        <dbReference type="SAM" id="Phobius"/>
    </source>
</evidence>
<keyword evidence="4" id="KW-0902">Two-component regulatory system</keyword>
<dbReference type="InterPro" id="IPR036890">
    <property type="entry name" value="HATPase_C_sf"/>
</dbReference>
<dbReference type="SUPFAM" id="SSF52172">
    <property type="entry name" value="CheY-like"/>
    <property type="match status" value="1"/>
</dbReference>
<dbReference type="PROSITE" id="PS50109">
    <property type="entry name" value="HIS_KIN"/>
    <property type="match status" value="1"/>
</dbReference>
<dbReference type="PANTHER" id="PTHR45339">
    <property type="entry name" value="HYBRID SIGNAL TRANSDUCTION HISTIDINE KINASE J"/>
    <property type="match status" value="1"/>
</dbReference>
<dbReference type="Gene3D" id="3.40.50.2300">
    <property type="match status" value="1"/>
</dbReference>
<keyword evidence="6" id="KW-0812">Transmembrane</keyword>
<feature type="transmembrane region" description="Helical" evidence="6">
    <location>
        <begin position="56"/>
        <end position="75"/>
    </location>
</feature>
<keyword evidence="10" id="KW-1185">Reference proteome</keyword>
<feature type="transmembrane region" description="Helical" evidence="6">
    <location>
        <begin position="111"/>
        <end position="129"/>
    </location>
</feature>
<evidence type="ECO:0000313" key="9">
    <source>
        <dbReference type="EMBL" id="GAO29397.1"/>
    </source>
</evidence>
<dbReference type="InterPro" id="IPR011006">
    <property type="entry name" value="CheY-like_superfamily"/>
</dbReference>
<dbReference type="InterPro" id="IPR003661">
    <property type="entry name" value="HisK_dim/P_dom"/>
</dbReference>
<dbReference type="Pfam" id="PF20969">
    <property type="entry name" value="MASE11"/>
    <property type="match status" value="1"/>
</dbReference>
<organism evidence="9 10">
    <name type="scientific">Geofilum rubicundum JCM 15548</name>
    <dbReference type="NCBI Taxonomy" id="1236989"/>
    <lineage>
        <taxon>Bacteria</taxon>
        <taxon>Pseudomonadati</taxon>
        <taxon>Bacteroidota</taxon>
        <taxon>Bacteroidia</taxon>
        <taxon>Marinilabiliales</taxon>
        <taxon>Marinilabiliaceae</taxon>
        <taxon>Geofilum</taxon>
    </lineage>
</organism>
<name>A0A0E9LUZ9_9BACT</name>
<feature type="transmembrane region" description="Helical" evidence="6">
    <location>
        <begin position="87"/>
        <end position="104"/>
    </location>
</feature>
<dbReference type="SUPFAM" id="SSF47384">
    <property type="entry name" value="Homodimeric domain of signal transducing histidine kinase"/>
    <property type="match status" value="1"/>
</dbReference>
<dbReference type="SMART" id="SM00388">
    <property type="entry name" value="HisKA"/>
    <property type="match status" value="1"/>
</dbReference>
<feature type="transmembrane region" description="Helical" evidence="6">
    <location>
        <begin position="135"/>
        <end position="151"/>
    </location>
</feature>
<comment type="caution">
    <text evidence="9">The sequence shown here is derived from an EMBL/GenBank/DDBJ whole genome shotgun (WGS) entry which is preliminary data.</text>
</comment>
<evidence type="ECO:0000256" key="2">
    <source>
        <dbReference type="ARBA" id="ARBA00012438"/>
    </source>
</evidence>
<dbReference type="Gene3D" id="1.10.287.130">
    <property type="match status" value="1"/>
</dbReference>
<gene>
    <name evidence="9" type="ORF">JCM15548_11577</name>
</gene>
<dbReference type="InterPro" id="IPR001789">
    <property type="entry name" value="Sig_transdc_resp-reg_receiver"/>
</dbReference>
<evidence type="ECO:0000256" key="5">
    <source>
        <dbReference type="PROSITE-ProRule" id="PRU00169"/>
    </source>
</evidence>
<dbReference type="SMART" id="SM00448">
    <property type="entry name" value="REC"/>
    <property type="match status" value="1"/>
</dbReference>
<feature type="transmembrane region" description="Helical" evidence="6">
    <location>
        <begin position="196"/>
        <end position="220"/>
    </location>
</feature>
<dbReference type="SUPFAM" id="SSF55874">
    <property type="entry name" value="ATPase domain of HSP90 chaperone/DNA topoisomerase II/histidine kinase"/>
    <property type="match status" value="1"/>
</dbReference>
<evidence type="ECO:0000256" key="4">
    <source>
        <dbReference type="ARBA" id="ARBA00023012"/>
    </source>
</evidence>
<dbReference type="InterPro" id="IPR004358">
    <property type="entry name" value="Sig_transdc_His_kin-like_C"/>
</dbReference>
<dbReference type="GO" id="GO:0000155">
    <property type="term" value="F:phosphorelay sensor kinase activity"/>
    <property type="evidence" value="ECO:0007669"/>
    <property type="project" value="InterPro"/>
</dbReference>
<dbReference type="OrthoDB" id="9796457at2"/>
<dbReference type="InterPro" id="IPR036097">
    <property type="entry name" value="HisK_dim/P_sf"/>
</dbReference>
<reference evidence="9 10" key="1">
    <citation type="journal article" date="2015" name="Microbes Environ.">
        <title>Distribution and evolution of nitrogen fixation genes in the phylum bacteroidetes.</title>
        <authorList>
            <person name="Inoue J."/>
            <person name="Oshima K."/>
            <person name="Suda W."/>
            <person name="Sakamoto M."/>
            <person name="Iino T."/>
            <person name="Noda S."/>
            <person name="Hongoh Y."/>
            <person name="Hattori M."/>
            <person name="Ohkuma M."/>
        </authorList>
    </citation>
    <scope>NUCLEOTIDE SEQUENCE [LARGE SCALE GENOMIC DNA]</scope>
    <source>
        <strain evidence="9">JCM 15548</strain>
    </source>
</reference>
<dbReference type="STRING" id="1236989.JCM15548_11577"/>
<evidence type="ECO:0000256" key="1">
    <source>
        <dbReference type="ARBA" id="ARBA00000085"/>
    </source>
</evidence>
<sequence length="631" mass="71989">MDYAKKIKQGHICKDKVIMGKISESLLFRKFRAFLNRHLGPSSLPGEGIQYWRERIFHYFSLAVIFFGVALYLYYGLFFLLSEQHEFLAFSTIIFVTSLFALSVPRIPLRFKVGWVLFILYLTGSFLLFMGPHTNIGMLFLFACSIMAVTMSGAATGLWYTLFHAITLTAVGFYWFSGSVVHADPPDVSLHTYVNLSISFMVLNTVTLAPLTSLLNGMMFSIKKERRYQRILRKEQEDLVLARQKAEESDKLKTAFLSNMSHEIRTPMNAILGFSNLLSHKSINESEKGEFVDLIRHNANNLMSLVEDIIDISKMESGQFEVRNAPCQIHQILTEVKSTYEEELYRKGSSSVKIYLKEGLSDEKLQILTDAERLKKVLSNLVSNAIKFTDKGYVEFGYSLNNEQEMLFYVKDTGIGLPEGTEELIFNRFFKCSNNDDKLYGGTGIGLTIARHLVRYMGGDIWVEPRTNVGTTFCFTIPFQKIVSPANEKMKLWPTAKVNWEGRTFLIAEDEEDNFRYLEVALSLFNASLIWARDGREAVEVIKKIKQIDLVLMDIKMPLMDGYTATRAIKKILPKIPVIAQTAYAMQGERAQAIEAGCDEYISKPVNYNTLIEIIQRFVPGKLEETVRQPD</sequence>
<dbReference type="EMBL" id="BAZW01000008">
    <property type="protein sequence ID" value="GAO29397.1"/>
    <property type="molecule type" value="Genomic_DNA"/>
</dbReference>
<feature type="transmembrane region" description="Helical" evidence="6">
    <location>
        <begin position="158"/>
        <end position="176"/>
    </location>
</feature>
<dbReference type="PRINTS" id="PR00344">
    <property type="entry name" value="BCTRLSENSOR"/>
</dbReference>
<dbReference type="PANTHER" id="PTHR45339:SF1">
    <property type="entry name" value="HYBRID SIGNAL TRANSDUCTION HISTIDINE KINASE J"/>
    <property type="match status" value="1"/>
</dbReference>
<feature type="domain" description="Histidine kinase" evidence="7">
    <location>
        <begin position="259"/>
        <end position="481"/>
    </location>
</feature>
<evidence type="ECO:0000259" key="8">
    <source>
        <dbReference type="PROSITE" id="PS50110"/>
    </source>
</evidence>
<dbReference type="EC" id="2.7.13.3" evidence="2"/>
<feature type="modified residue" description="4-aspartylphosphate" evidence="5">
    <location>
        <position position="554"/>
    </location>
</feature>
<evidence type="ECO:0000259" key="7">
    <source>
        <dbReference type="PROSITE" id="PS50109"/>
    </source>
</evidence>
<dbReference type="InterPro" id="IPR048437">
    <property type="entry name" value="MASE11"/>
</dbReference>
<keyword evidence="6" id="KW-0472">Membrane</keyword>
<dbReference type="SMART" id="SM00387">
    <property type="entry name" value="HATPase_c"/>
    <property type="match status" value="1"/>
</dbReference>
<dbReference type="CDD" id="cd00082">
    <property type="entry name" value="HisKA"/>
    <property type="match status" value="1"/>
</dbReference>
<dbReference type="Pfam" id="PF00512">
    <property type="entry name" value="HisKA"/>
    <property type="match status" value="1"/>
</dbReference>
<protein>
    <recommendedName>
        <fullName evidence="2">histidine kinase</fullName>
        <ecNumber evidence="2">2.7.13.3</ecNumber>
    </recommendedName>
</protein>
<comment type="catalytic activity">
    <reaction evidence="1">
        <text>ATP + protein L-histidine = ADP + protein N-phospho-L-histidine.</text>
        <dbReference type="EC" id="2.7.13.3"/>
    </reaction>
</comment>
<dbReference type="Pfam" id="PF02518">
    <property type="entry name" value="HATPase_c"/>
    <property type="match status" value="1"/>
</dbReference>
<dbReference type="RefSeq" id="WP_062123662.1">
    <property type="nucleotide sequence ID" value="NZ_BAZW01000008.1"/>
</dbReference>
<keyword evidence="9" id="KW-0418">Kinase</keyword>
<feature type="domain" description="Response regulatory" evidence="8">
    <location>
        <begin position="504"/>
        <end position="619"/>
    </location>
</feature>